<dbReference type="InterPro" id="IPR006616">
    <property type="entry name" value="DM9_repeat"/>
</dbReference>
<proteinExistence type="predicted"/>
<dbReference type="AlphaFoldDB" id="A0A8S1DPI8"/>
<evidence type="ECO:0000313" key="1">
    <source>
        <dbReference type="EMBL" id="CAB3384310.1"/>
    </source>
</evidence>
<dbReference type="OrthoDB" id="1925699at2759"/>
<accession>A0A8S1DPI8</accession>
<reference evidence="1 2" key="1">
    <citation type="submission" date="2020-04" db="EMBL/GenBank/DDBJ databases">
        <authorList>
            <person name="Alioto T."/>
            <person name="Alioto T."/>
            <person name="Gomez Garrido J."/>
        </authorList>
    </citation>
    <scope>NUCLEOTIDE SEQUENCE [LARGE SCALE GENOMIC DNA]</scope>
</reference>
<protein>
    <submittedName>
        <fullName evidence="1">Uncharacterized protein</fullName>
    </submittedName>
</protein>
<sequence>MASWLNIRADRKLDPSKIPTEFRVKGKAPIFMARAWIDGSLVPGYVRLSSHVAYFVHESQVVTKQEFQLFINGKLEWLEYVEGEPLPYEALQVGRTAENEPLFIGSVKVEYSQDFSIDRDGSVGHGDTMWMLYYSKDMEPSRIADLILCGISKRNRAIIVARTYHEGYFVPGYAIDGVGYFVSKERQPFQTSNIEVLVQTNIKFADYPFNFEKGMVTMGGLDESKRIKIGSFIIDGMRFCGLVDDQNTCHINFKDHLYSKKAPEFQIPVVTVDTEDPDYNGPSSDEEKDEFVKETIELDSPTEFDCYENSDKYGIQKRIRFCSENQEYEYETSFLTHLLLRGFQEQCVDRFPLVGDIGRGFRWIEDISEIHERPDTMPIWINYDNLHLAANISGVVLCDWKYNIRPIYVARTLYQGYYVPGYAINSVGYFVSKELQSFQTRNFEVLVETLDTYFQFKEYTGNHENGIVADDGVEESERIKIGSFIIDGIHFCGMVDNQNTCFINYYGQLRSKNAPEFQSEWN</sequence>
<dbReference type="EMBL" id="CADEPI010000344">
    <property type="protein sequence ID" value="CAB3384310.1"/>
    <property type="molecule type" value="Genomic_DNA"/>
</dbReference>
<name>A0A8S1DPI8_9INSE</name>
<organism evidence="1 2">
    <name type="scientific">Cloeon dipterum</name>
    <dbReference type="NCBI Taxonomy" id="197152"/>
    <lineage>
        <taxon>Eukaryota</taxon>
        <taxon>Metazoa</taxon>
        <taxon>Ecdysozoa</taxon>
        <taxon>Arthropoda</taxon>
        <taxon>Hexapoda</taxon>
        <taxon>Insecta</taxon>
        <taxon>Pterygota</taxon>
        <taxon>Palaeoptera</taxon>
        <taxon>Ephemeroptera</taxon>
        <taxon>Pisciforma</taxon>
        <taxon>Baetidae</taxon>
        <taxon>Cloeon</taxon>
    </lineage>
</organism>
<dbReference type="PANTHER" id="PTHR31649">
    <property type="entry name" value="AGAP009604-PA"/>
    <property type="match status" value="1"/>
</dbReference>
<dbReference type="Pfam" id="PF11901">
    <property type="entry name" value="DM9"/>
    <property type="match status" value="2"/>
</dbReference>
<dbReference type="Proteomes" id="UP000494165">
    <property type="component" value="Unassembled WGS sequence"/>
</dbReference>
<comment type="caution">
    <text evidence="1">The sequence shown here is derived from an EMBL/GenBank/DDBJ whole genome shotgun (WGS) entry which is preliminary data.</text>
</comment>
<keyword evidence="2" id="KW-1185">Reference proteome</keyword>
<gene>
    <name evidence="1" type="ORF">CLODIP_2_CD12013</name>
</gene>
<evidence type="ECO:0000313" key="2">
    <source>
        <dbReference type="Proteomes" id="UP000494165"/>
    </source>
</evidence>
<dbReference type="PANTHER" id="PTHR31649:SF1">
    <property type="entry name" value="FARNESOIC ACID O-METHYL TRANSFERASE DOMAIN-CONTAINING PROTEIN"/>
    <property type="match status" value="1"/>
</dbReference>